<proteinExistence type="predicted"/>
<feature type="region of interest" description="Disordered" evidence="1">
    <location>
        <begin position="101"/>
        <end position="128"/>
    </location>
</feature>
<reference evidence="2" key="1">
    <citation type="submission" date="2019-10" db="EMBL/GenBank/DDBJ databases">
        <authorList>
            <person name="Soares A.E.R."/>
            <person name="Aleixo A."/>
            <person name="Schneider P."/>
            <person name="Miyaki C.Y."/>
            <person name="Schneider M.P."/>
            <person name="Mello C."/>
            <person name="Vasconcelos A.T.R."/>
        </authorList>
    </citation>
    <scope>NUCLEOTIDE SEQUENCE</scope>
    <source>
        <tissue evidence="2">Muscle</tissue>
    </source>
</reference>
<evidence type="ECO:0000313" key="2">
    <source>
        <dbReference type="EMBL" id="KAJ7425710.1"/>
    </source>
</evidence>
<gene>
    <name evidence="2" type="ORF">WISP_22361</name>
</gene>
<keyword evidence="3" id="KW-1185">Reference proteome</keyword>
<dbReference type="EMBL" id="WHWB01032439">
    <property type="protein sequence ID" value="KAJ7425710.1"/>
    <property type="molecule type" value="Genomic_DNA"/>
</dbReference>
<organism evidence="2 3">
    <name type="scientific">Willisornis vidua</name>
    <name type="common">Xingu scale-backed antbird</name>
    <dbReference type="NCBI Taxonomy" id="1566151"/>
    <lineage>
        <taxon>Eukaryota</taxon>
        <taxon>Metazoa</taxon>
        <taxon>Chordata</taxon>
        <taxon>Craniata</taxon>
        <taxon>Vertebrata</taxon>
        <taxon>Euteleostomi</taxon>
        <taxon>Archelosauria</taxon>
        <taxon>Archosauria</taxon>
        <taxon>Dinosauria</taxon>
        <taxon>Saurischia</taxon>
        <taxon>Theropoda</taxon>
        <taxon>Coelurosauria</taxon>
        <taxon>Aves</taxon>
        <taxon>Neognathae</taxon>
        <taxon>Neoaves</taxon>
        <taxon>Telluraves</taxon>
        <taxon>Australaves</taxon>
        <taxon>Passeriformes</taxon>
        <taxon>Thamnophilidae</taxon>
        <taxon>Willisornis</taxon>
    </lineage>
</organism>
<accession>A0ABQ9DT87</accession>
<dbReference type="Proteomes" id="UP001145742">
    <property type="component" value="Unassembled WGS sequence"/>
</dbReference>
<dbReference type="PANTHER" id="PTHR33332">
    <property type="entry name" value="REVERSE TRANSCRIPTASE DOMAIN-CONTAINING PROTEIN"/>
    <property type="match status" value="1"/>
</dbReference>
<protein>
    <recommendedName>
        <fullName evidence="4">Reverse transcriptase domain-containing protein</fullName>
    </recommendedName>
</protein>
<comment type="caution">
    <text evidence="2">The sequence shown here is derived from an EMBL/GenBank/DDBJ whole genome shotgun (WGS) entry which is preliminary data.</text>
</comment>
<evidence type="ECO:0000256" key="1">
    <source>
        <dbReference type="SAM" id="MobiDB-lite"/>
    </source>
</evidence>
<sequence length="128" mass="13961">MLYFVPKVVSKIMIDLIIVKISLLHHMFQDTAGQGQAQRVNGVTSDWRPVTSGVPQRSILGPVLFNSFINDLDAGLEGKFADNTKLRGAVDSLKGRKALQGDLEKSEGLGNHQPHEVQQGKVPDSELA</sequence>
<evidence type="ECO:0008006" key="4">
    <source>
        <dbReference type="Google" id="ProtNLM"/>
    </source>
</evidence>
<name>A0ABQ9DT87_9PASS</name>
<evidence type="ECO:0000313" key="3">
    <source>
        <dbReference type="Proteomes" id="UP001145742"/>
    </source>
</evidence>